<dbReference type="EMBL" id="HBUF01314114">
    <property type="protein sequence ID" value="CAG6693757.1"/>
    <property type="molecule type" value="Transcribed_RNA"/>
</dbReference>
<protein>
    <submittedName>
        <fullName evidence="2">Uncharacterized protein</fullName>
    </submittedName>
</protein>
<feature type="chain" id="PRO_5034032677" evidence="1">
    <location>
        <begin position="19"/>
        <end position="129"/>
    </location>
</feature>
<organism evidence="2">
    <name type="scientific">Cacopsylla melanoneura</name>
    <dbReference type="NCBI Taxonomy" id="428564"/>
    <lineage>
        <taxon>Eukaryota</taxon>
        <taxon>Metazoa</taxon>
        <taxon>Ecdysozoa</taxon>
        <taxon>Arthropoda</taxon>
        <taxon>Hexapoda</taxon>
        <taxon>Insecta</taxon>
        <taxon>Pterygota</taxon>
        <taxon>Neoptera</taxon>
        <taxon>Paraneoptera</taxon>
        <taxon>Hemiptera</taxon>
        <taxon>Sternorrhyncha</taxon>
        <taxon>Psylloidea</taxon>
        <taxon>Psyllidae</taxon>
        <taxon>Psyllinae</taxon>
        <taxon>Cacopsylla</taxon>
    </lineage>
</organism>
<sequence>MHVFVSFIALVLCHRSEVHNPHQIHRLEHARVHNEKDKVEMFADQDVTLGSFNEDYHDDINVADNVREVRRDQNQDLLIKERVDVVAQIAQAVMNNDKLLVVGKVPGPMKRFINEKELPVDDVEEHDVF</sequence>
<evidence type="ECO:0000313" key="2">
    <source>
        <dbReference type="EMBL" id="CAG6693757.1"/>
    </source>
</evidence>
<name>A0A8D8TX24_9HEMI</name>
<proteinExistence type="predicted"/>
<reference evidence="2" key="1">
    <citation type="submission" date="2021-05" db="EMBL/GenBank/DDBJ databases">
        <authorList>
            <person name="Alioto T."/>
            <person name="Alioto T."/>
            <person name="Gomez Garrido J."/>
        </authorList>
    </citation>
    <scope>NUCLEOTIDE SEQUENCE</scope>
</reference>
<dbReference type="AlphaFoldDB" id="A0A8D8TX24"/>
<feature type="signal peptide" evidence="1">
    <location>
        <begin position="1"/>
        <end position="18"/>
    </location>
</feature>
<accession>A0A8D8TX24</accession>
<evidence type="ECO:0000256" key="1">
    <source>
        <dbReference type="SAM" id="SignalP"/>
    </source>
</evidence>
<keyword evidence="1" id="KW-0732">Signal</keyword>